<dbReference type="GO" id="GO:0032545">
    <property type="term" value="C:CURI complex"/>
    <property type="evidence" value="ECO:0007669"/>
    <property type="project" value="TreeGrafter"/>
</dbReference>
<accession>A0A0M0J5E7</accession>
<evidence type="ECO:0000256" key="2">
    <source>
        <dbReference type="SAM" id="Coils"/>
    </source>
</evidence>
<dbReference type="AlphaFoldDB" id="A0A0M0J5E7"/>
<keyword evidence="2" id="KW-0175">Coiled coil</keyword>
<keyword evidence="6" id="KW-1185">Reference proteome</keyword>
<dbReference type="InterPro" id="IPR040446">
    <property type="entry name" value="RRP7"/>
</dbReference>
<feature type="coiled-coil region" evidence="2">
    <location>
        <begin position="80"/>
        <end position="110"/>
    </location>
</feature>
<evidence type="ECO:0000256" key="3">
    <source>
        <dbReference type="SAM" id="MobiDB-lite"/>
    </source>
</evidence>
<dbReference type="GO" id="GO:0000028">
    <property type="term" value="P:ribosomal small subunit assembly"/>
    <property type="evidence" value="ECO:0007669"/>
    <property type="project" value="TreeGrafter"/>
</dbReference>
<comment type="caution">
    <text evidence="5">The sequence shown here is derived from an EMBL/GenBank/DDBJ whole genome shotgun (WGS) entry which is preliminary data.</text>
</comment>
<comment type="similarity">
    <text evidence="1">Belongs to the RRP7 family.</text>
</comment>
<feature type="compositionally biased region" description="Low complexity" evidence="3">
    <location>
        <begin position="43"/>
        <end position="57"/>
    </location>
</feature>
<dbReference type="Gene3D" id="6.10.250.1770">
    <property type="match status" value="1"/>
</dbReference>
<evidence type="ECO:0000313" key="6">
    <source>
        <dbReference type="Proteomes" id="UP000037460"/>
    </source>
</evidence>
<protein>
    <submittedName>
        <fullName evidence="5">rRNA processing protein rrp7</fullName>
    </submittedName>
</protein>
<dbReference type="Pfam" id="PF12923">
    <property type="entry name" value="RRP7"/>
    <property type="match status" value="1"/>
</dbReference>
<dbReference type="InterPro" id="IPR024326">
    <property type="entry name" value="RRP7_C"/>
</dbReference>
<reference evidence="6" key="1">
    <citation type="journal article" date="2015" name="PLoS Genet.">
        <title>Genome Sequence and Transcriptome Analyses of Chrysochromulina tobin: Metabolic Tools for Enhanced Algal Fitness in the Prominent Order Prymnesiales (Haptophyceae).</title>
        <authorList>
            <person name="Hovde B.T."/>
            <person name="Deodato C.R."/>
            <person name="Hunsperger H.M."/>
            <person name="Ryken S.A."/>
            <person name="Yost W."/>
            <person name="Jha R.K."/>
            <person name="Patterson J."/>
            <person name="Monnat R.J. Jr."/>
            <person name="Barlow S.B."/>
            <person name="Starkenburg S.R."/>
            <person name="Cattolico R.A."/>
        </authorList>
    </citation>
    <scope>NUCLEOTIDE SEQUENCE</scope>
    <source>
        <strain evidence="6">CCMP291</strain>
    </source>
</reference>
<evidence type="ECO:0000313" key="5">
    <source>
        <dbReference type="EMBL" id="KOO21826.1"/>
    </source>
</evidence>
<dbReference type="GO" id="GO:0006364">
    <property type="term" value="P:rRNA processing"/>
    <property type="evidence" value="ECO:0007669"/>
    <property type="project" value="TreeGrafter"/>
</dbReference>
<feature type="domain" description="Ribosomal RNA-processing protein 7 C-terminal" evidence="4">
    <location>
        <begin position="1"/>
        <end position="115"/>
    </location>
</feature>
<dbReference type="GO" id="GO:0034456">
    <property type="term" value="C:UTP-C complex"/>
    <property type="evidence" value="ECO:0007669"/>
    <property type="project" value="TreeGrafter"/>
</dbReference>
<evidence type="ECO:0000259" key="4">
    <source>
        <dbReference type="Pfam" id="PF12923"/>
    </source>
</evidence>
<dbReference type="EMBL" id="JWZX01003330">
    <property type="protein sequence ID" value="KOO21826.1"/>
    <property type="molecule type" value="Genomic_DNA"/>
</dbReference>
<evidence type="ECO:0000256" key="1">
    <source>
        <dbReference type="ARBA" id="ARBA00006110"/>
    </source>
</evidence>
<organism evidence="5 6">
    <name type="scientific">Chrysochromulina tobinii</name>
    <dbReference type="NCBI Taxonomy" id="1460289"/>
    <lineage>
        <taxon>Eukaryota</taxon>
        <taxon>Haptista</taxon>
        <taxon>Haptophyta</taxon>
        <taxon>Prymnesiophyceae</taxon>
        <taxon>Prymnesiales</taxon>
        <taxon>Chrysochromulinaceae</taxon>
        <taxon>Chrysochromulina</taxon>
    </lineage>
</organism>
<dbReference type="PANTHER" id="PTHR13191">
    <property type="entry name" value="RIBOSOMAL RNA PROCESSING PROTEIN 7-RELATED"/>
    <property type="match status" value="1"/>
</dbReference>
<dbReference type="PANTHER" id="PTHR13191:SF0">
    <property type="entry name" value="RIBOSOMAL RNA-PROCESSING PROTEIN 7 HOMOLOG A-RELATED"/>
    <property type="match status" value="1"/>
</dbReference>
<gene>
    <name evidence="5" type="ORF">Ctob_004753</name>
</gene>
<feature type="compositionally biased region" description="Basic and acidic residues" evidence="3">
    <location>
        <begin position="1"/>
        <end position="16"/>
    </location>
</feature>
<feature type="region of interest" description="Disordered" evidence="3">
    <location>
        <begin position="1"/>
        <end position="73"/>
    </location>
</feature>
<dbReference type="OrthoDB" id="5390at2759"/>
<proteinExistence type="inferred from homology"/>
<sequence length="123" mass="14233">MEHFEAQERERERAADAMHNQMDDDGFVLVTRKKTGRNTSTETATGATVQVAATSGGDEPGSGPPKKKRKQMDTADFYHFQQHEKKREQLLKLREQFEQDKERIARMRASRKFKPQGYATEFI</sequence>
<dbReference type="Proteomes" id="UP000037460">
    <property type="component" value="Unassembled WGS sequence"/>
</dbReference>
<name>A0A0M0J5E7_9EUKA</name>